<dbReference type="Proteomes" id="UP000249799">
    <property type="component" value="Chromosome"/>
</dbReference>
<proteinExistence type="predicted"/>
<keyword evidence="2" id="KW-1185">Reference proteome</keyword>
<dbReference type="AlphaFoldDB" id="A0A2Z4FJH1"/>
<evidence type="ECO:0000313" key="2">
    <source>
        <dbReference type="Proteomes" id="UP000249799"/>
    </source>
</evidence>
<gene>
    <name evidence="1" type="ORF">DN745_06915</name>
</gene>
<sequence length="158" mass="17930">MSDPKEILERRLDKVAETQDTYGLHFFCQIGSNIDARGLTTLQVAGSGGTLLSWRNEDENELFSVQLSKEDHLNLFRLLRTYPFWDASPSRRGPEEGDTNIHLRFADHAAGTHGALQFWDSDMDEFPVLARLMKPLIKLMRVISDDDLSHLSLKSLAT</sequence>
<name>A0A2Z4FJH1_9DELT</name>
<dbReference type="OrthoDB" id="5504504at2"/>
<dbReference type="RefSeq" id="WP_111333291.1">
    <property type="nucleotide sequence ID" value="NZ_CP030032.1"/>
</dbReference>
<protein>
    <submittedName>
        <fullName evidence="1">Uncharacterized protein</fullName>
    </submittedName>
</protein>
<reference evidence="1 2" key="1">
    <citation type="submission" date="2018-06" db="EMBL/GenBank/DDBJ databases">
        <title>Lujinxingia sediminis gen. nov. sp. nov., a new facultative anaerobic member of the class Deltaproteobacteria, and proposal of Lujinxingaceae fam. nov.</title>
        <authorList>
            <person name="Guo L.-Y."/>
            <person name="Li C.-M."/>
            <person name="Wang S."/>
            <person name="Du Z.-J."/>
        </authorList>
    </citation>
    <scope>NUCLEOTIDE SEQUENCE [LARGE SCALE GENOMIC DNA]</scope>
    <source>
        <strain evidence="1 2">FA350</strain>
    </source>
</reference>
<dbReference type="EMBL" id="CP030032">
    <property type="protein sequence ID" value="AWV89079.1"/>
    <property type="molecule type" value="Genomic_DNA"/>
</dbReference>
<evidence type="ECO:0000313" key="1">
    <source>
        <dbReference type="EMBL" id="AWV89079.1"/>
    </source>
</evidence>
<accession>A0A2Z4FJH1</accession>
<dbReference type="KEGG" id="bsed:DN745_06915"/>
<organism evidence="1 2">
    <name type="scientific">Bradymonas sediminis</name>
    <dbReference type="NCBI Taxonomy" id="1548548"/>
    <lineage>
        <taxon>Bacteria</taxon>
        <taxon>Deltaproteobacteria</taxon>
        <taxon>Bradymonadales</taxon>
        <taxon>Bradymonadaceae</taxon>
        <taxon>Bradymonas</taxon>
    </lineage>
</organism>